<dbReference type="NCBIfam" id="TIGR00211">
    <property type="entry name" value="glyS"/>
    <property type="match status" value="1"/>
</dbReference>
<evidence type="ECO:0000256" key="4">
    <source>
        <dbReference type="ARBA" id="ARBA00022840"/>
    </source>
</evidence>
<dbReference type="PANTHER" id="PTHR30075:SF2">
    <property type="entry name" value="GLYCINE--TRNA LIGASE, CHLOROPLASTIC_MITOCHONDRIAL 2"/>
    <property type="match status" value="1"/>
</dbReference>
<evidence type="ECO:0000256" key="2">
    <source>
        <dbReference type="ARBA" id="ARBA00022598"/>
    </source>
</evidence>
<dbReference type="NCBIfam" id="NF006827">
    <property type="entry name" value="PRK09348.1"/>
    <property type="match status" value="1"/>
</dbReference>
<dbReference type="GO" id="GO:0016874">
    <property type="term" value="F:ligase activity"/>
    <property type="evidence" value="ECO:0007669"/>
    <property type="project" value="UniProtKB-KW"/>
</dbReference>
<proteinExistence type="inferred from homology"/>
<keyword evidence="6 9" id="KW-0030">Aminoacyl-tRNA synthetase</keyword>
<dbReference type="Pfam" id="PF02092">
    <property type="entry name" value="tRNA_synt_2f"/>
    <property type="match status" value="1"/>
</dbReference>
<dbReference type="InterPro" id="IPR045864">
    <property type="entry name" value="aa-tRNA-synth_II/BPL/LPL"/>
</dbReference>
<keyword evidence="3 9" id="KW-0547">Nucleotide-binding</keyword>
<dbReference type="Gene3D" id="1.20.58.180">
    <property type="entry name" value="Class II aaRS and biotin synthetases, domain 2"/>
    <property type="match status" value="1"/>
</dbReference>
<keyword evidence="11" id="KW-1185">Reference proteome</keyword>
<protein>
    <recommendedName>
        <fullName evidence="8 9">Multifunctional fusion protein</fullName>
    </recommendedName>
    <domain>
        <recommendedName>
            <fullName evidence="9">Glycine--tRNA ligase beta subunit</fullName>
            <ecNumber evidence="9">6.1.1.14</ecNumber>
        </recommendedName>
        <alternativeName>
            <fullName evidence="9">Glycyl-tRNA synthetase beta subunit</fullName>
            <shortName evidence="9">GlyRS</shortName>
        </alternativeName>
    </domain>
    <domain>
        <recommendedName>
            <fullName evidence="8">Glycine--tRNA ligase alpha subunit</fullName>
        </recommendedName>
        <alternativeName>
            <fullName evidence="8">Glycyl-tRNA synthetase alpha subunit</fullName>
        </alternativeName>
    </domain>
</protein>
<dbReference type="PANTHER" id="PTHR30075">
    <property type="entry name" value="GLYCYL-TRNA SYNTHETASE"/>
    <property type="match status" value="1"/>
</dbReference>
<evidence type="ECO:0000256" key="3">
    <source>
        <dbReference type="ARBA" id="ARBA00022741"/>
    </source>
</evidence>
<accession>A0ABQ3XXY1</accession>
<comment type="subunit">
    <text evidence="9">Tetramer of two alpha and two beta subunits.</text>
</comment>
<dbReference type="PRINTS" id="PR01044">
    <property type="entry name" value="TRNASYNTHGA"/>
</dbReference>
<gene>
    <name evidence="10" type="primary">glyQS_1</name>
    <name evidence="8" type="synonym">glyQ</name>
    <name evidence="9" type="synonym">glyS</name>
    <name evidence="10" type="ORF">Ade02nite_12380</name>
</gene>
<dbReference type="SUPFAM" id="SSF55681">
    <property type="entry name" value="Class II aaRS and biotin synthetases"/>
    <property type="match status" value="1"/>
</dbReference>
<dbReference type="InterPro" id="IPR002310">
    <property type="entry name" value="Gly-tRNA_ligase_asu"/>
</dbReference>
<comment type="caution">
    <text evidence="10">The sequence shown here is derived from an EMBL/GenBank/DDBJ whole genome shotgun (WGS) entry which is preliminary data.</text>
</comment>
<evidence type="ECO:0000256" key="5">
    <source>
        <dbReference type="ARBA" id="ARBA00022917"/>
    </source>
</evidence>
<dbReference type="InterPro" id="IPR015944">
    <property type="entry name" value="Gly-tRNA-synth_bsu"/>
</dbReference>
<dbReference type="SUPFAM" id="SSF109604">
    <property type="entry name" value="HD-domain/PDEase-like"/>
    <property type="match status" value="1"/>
</dbReference>
<dbReference type="HAMAP" id="MF_00255">
    <property type="entry name" value="Gly_tRNA_synth_beta"/>
    <property type="match status" value="1"/>
</dbReference>
<dbReference type="EC" id="6.1.1.14" evidence="9"/>
<name>A0ABQ3XXY1_9ACTN</name>
<keyword evidence="2 9" id="KW-0436">Ligase</keyword>
<dbReference type="InterPro" id="IPR006194">
    <property type="entry name" value="Gly-tRNA-synth_heterodimer"/>
</dbReference>
<keyword evidence="4 9" id="KW-0067">ATP-binding</keyword>
<comment type="subcellular location">
    <subcellularLocation>
        <location evidence="9">Cytoplasm</location>
    </subcellularLocation>
</comment>
<dbReference type="NCBIfam" id="NF011499">
    <property type="entry name" value="PRK14908.1"/>
    <property type="match status" value="1"/>
</dbReference>
<evidence type="ECO:0000256" key="8">
    <source>
        <dbReference type="HAMAP-Rule" id="MF_00254"/>
    </source>
</evidence>
<dbReference type="HAMAP" id="MF_00254">
    <property type="entry name" value="Gly_tRNA_synth_alpha"/>
    <property type="match status" value="1"/>
</dbReference>
<reference evidence="10 11" key="1">
    <citation type="submission" date="2021-01" db="EMBL/GenBank/DDBJ databases">
        <title>Whole genome shotgun sequence of Actinoplanes deccanensis NBRC 13994.</title>
        <authorList>
            <person name="Komaki H."/>
            <person name="Tamura T."/>
        </authorList>
    </citation>
    <scope>NUCLEOTIDE SEQUENCE [LARGE SCALE GENOMIC DNA]</scope>
    <source>
        <strain evidence="10 11">NBRC 13994</strain>
    </source>
</reference>
<organism evidence="10 11">
    <name type="scientific">Paractinoplanes deccanensis</name>
    <dbReference type="NCBI Taxonomy" id="113561"/>
    <lineage>
        <taxon>Bacteria</taxon>
        <taxon>Bacillati</taxon>
        <taxon>Actinomycetota</taxon>
        <taxon>Actinomycetes</taxon>
        <taxon>Micromonosporales</taxon>
        <taxon>Micromonosporaceae</taxon>
        <taxon>Paractinoplanes</taxon>
    </lineage>
</organism>
<dbReference type="Pfam" id="PF02091">
    <property type="entry name" value="tRNA-synt_2e"/>
    <property type="match status" value="1"/>
</dbReference>
<evidence type="ECO:0000256" key="6">
    <source>
        <dbReference type="ARBA" id="ARBA00023146"/>
    </source>
</evidence>
<evidence type="ECO:0000313" key="10">
    <source>
        <dbReference type="EMBL" id="GID72597.1"/>
    </source>
</evidence>
<dbReference type="PROSITE" id="PS50861">
    <property type="entry name" value="AA_TRNA_LIGASE_II_GLYAB"/>
    <property type="match status" value="2"/>
</dbReference>
<comment type="similarity">
    <text evidence="1 9">Belongs to the class-II aminoacyl-tRNA synthetase family.</text>
</comment>
<keyword evidence="9" id="KW-0963">Cytoplasm</keyword>
<dbReference type="Proteomes" id="UP000609879">
    <property type="component" value="Unassembled WGS sequence"/>
</dbReference>
<sequence>MDPPHDGGLVLRKQVLKGVKITVEHNCLTTLIRRVLDFGPMLTMQDALARLTAYWTAQGCLTVQPMNTEVGAGTLNPATFLRVLGPEPWRVVYVEPSVRPDDSRYGENPNRLQTHTQLQVILKPDPGNPQELYLGSLEALGIDVKAHDVRFVEDNWASPALGAWGLGWEVWLDGLEITQFTYFQQAGGLNLDPVSVEITYGIERIIMALQDKTHFKDIEYGDGISYGEVFGQSEYEMSRYYLDDADVAANRQLLEIYAAEAQRLIDAGLPVPAHTYVLKCSQAFNVLDARGAVSTADRAAEFGRMRRLAGDVAKLWVARRDELGHPLGLVSPLPPAAAYSTPAERTAARTLVFEIGTEELPPAEARAARAYLERALTEGLAGTRLEHDEVRTFATPRRLIAVVASVAAREADHVRTVKGPKVGSPEKAVEGFARGQGVTVDALTTAVLNGVQHHVVEKHEAGGAAATVLAGVLAKVVSGLRGAKNMRWNDPQLSFSRPIRWLTALWGDDVVPVALGTLAAGRQTRLLRTSETPVVEIASAETFMETLALAGIVADPEDRHDLIVTGAQDHVYPEGRVDVRGEAALIEQISFLVESPTPLLGTFDESYLSLPDAVLTTVMRKHQRYLPVRDASGQLLPMFVTVANGPVDVELVRAGNEAVLRARYEDAAFFYRADRSTSPADMRERLTRLTFTDKLGSMADRAARIATLASSVASSLGLSSATLNRAARLVKFDLGSQLVTEMTSLAGVMAQDYALHAGEPRDVAAAIYEAELPRHTGDALPASIPGALLSLADRLDLVTGLAATVGLPTGSSDPFAVRRAVLGLLAVHRAHPALADFSLVSGLATAAEQQPVPVSAEVLSAAGEFLARRLEQALVEEGRPVDRVRAALVHYDRPSVVDALLSQLDGLVSNPDFVAVAAAIQRARRIVPADTTAGYDPAVLQEPAEVALHEAVSAVKADFGADLLAFTAAVGPLVAPLARFFDEVFVMAEDPSLRAARLGLLATVRDLGAGLLDWPELRL</sequence>
<evidence type="ECO:0000256" key="1">
    <source>
        <dbReference type="ARBA" id="ARBA00008226"/>
    </source>
</evidence>
<evidence type="ECO:0000256" key="7">
    <source>
        <dbReference type="ARBA" id="ARBA00047937"/>
    </source>
</evidence>
<comment type="catalytic activity">
    <reaction evidence="7 9">
        <text>tRNA(Gly) + glycine + ATP = glycyl-tRNA(Gly) + AMP + diphosphate</text>
        <dbReference type="Rhea" id="RHEA:16013"/>
        <dbReference type="Rhea" id="RHEA-COMP:9664"/>
        <dbReference type="Rhea" id="RHEA-COMP:9683"/>
        <dbReference type="ChEBI" id="CHEBI:30616"/>
        <dbReference type="ChEBI" id="CHEBI:33019"/>
        <dbReference type="ChEBI" id="CHEBI:57305"/>
        <dbReference type="ChEBI" id="CHEBI:78442"/>
        <dbReference type="ChEBI" id="CHEBI:78522"/>
        <dbReference type="ChEBI" id="CHEBI:456215"/>
        <dbReference type="EC" id="6.1.1.14"/>
    </reaction>
</comment>
<evidence type="ECO:0000313" key="11">
    <source>
        <dbReference type="Proteomes" id="UP000609879"/>
    </source>
</evidence>
<evidence type="ECO:0000256" key="9">
    <source>
        <dbReference type="HAMAP-Rule" id="MF_00255"/>
    </source>
</evidence>
<dbReference type="EMBL" id="BOMI01000017">
    <property type="protein sequence ID" value="GID72597.1"/>
    <property type="molecule type" value="Genomic_DNA"/>
</dbReference>
<keyword evidence="5 9" id="KW-0648">Protein biosynthesis</keyword>
<dbReference type="Gene3D" id="3.30.930.10">
    <property type="entry name" value="Bira Bifunctional Protein, Domain 2"/>
    <property type="match status" value="1"/>
</dbReference>
<dbReference type="NCBIfam" id="TIGR00388">
    <property type="entry name" value="glyQ"/>
    <property type="match status" value="1"/>
</dbReference>